<dbReference type="AlphaFoldDB" id="A0A7W5ZM80"/>
<dbReference type="Pfam" id="PF20033">
    <property type="entry name" value="DUF6438"/>
    <property type="match status" value="1"/>
</dbReference>
<protein>
    <recommendedName>
        <fullName evidence="1">DUF6438 domain-containing protein</fullName>
    </recommendedName>
</protein>
<evidence type="ECO:0000313" key="3">
    <source>
        <dbReference type="Proteomes" id="UP000541352"/>
    </source>
</evidence>
<dbReference type="RefSeq" id="WP_183975720.1">
    <property type="nucleotide sequence ID" value="NZ_JACIBY010000006.1"/>
</dbReference>
<reference evidence="2 3" key="1">
    <citation type="submission" date="2020-08" db="EMBL/GenBank/DDBJ databases">
        <title>Genomic Encyclopedia of Type Strains, Phase IV (KMG-IV): sequencing the most valuable type-strain genomes for metagenomic binning, comparative biology and taxonomic classification.</title>
        <authorList>
            <person name="Goeker M."/>
        </authorList>
    </citation>
    <scope>NUCLEOTIDE SEQUENCE [LARGE SCALE GENOMIC DNA]</scope>
    <source>
        <strain evidence="2 3">DSM 17976</strain>
    </source>
</reference>
<evidence type="ECO:0000313" key="2">
    <source>
        <dbReference type="EMBL" id="MBB3839454.1"/>
    </source>
</evidence>
<organism evidence="2 3">
    <name type="scientific">Runella defluvii</name>
    <dbReference type="NCBI Taxonomy" id="370973"/>
    <lineage>
        <taxon>Bacteria</taxon>
        <taxon>Pseudomonadati</taxon>
        <taxon>Bacteroidota</taxon>
        <taxon>Cytophagia</taxon>
        <taxon>Cytophagales</taxon>
        <taxon>Spirosomataceae</taxon>
        <taxon>Runella</taxon>
    </lineage>
</organism>
<comment type="caution">
    <text evidence="2">The sequence shown here is derived from an EMBL/GenBank/DDBJ whole genome shotgun (WGS) entry which is preliminary data.</text>
</comment>
<name>A0A7W5ZM80_9BACT</name>
<sequence>MDSTVKLYNGNRKRFKISESQEFQVFESDSIQWQTKGKIDLIKDTLIVKEKHQETKYVQLTRITKNDFDEIVINSSGCYGTCPVMSVIIQHDRKVFYYAEDHTVRKGLYQGELPEELFKVIWFRFTAGYKKGLKDIYMASHTDDESIEVSFVKDGKIIKSVYDYGRESPQEFMSAYVYLMNRMDNLVDLRKSNQVEPTGMSFEYSLNEGKNQYKLLHSESFWLWSRLLKAKILKPNQVNVALTCMIEKQKSWSTINRNGHLEDVLLEYYDLILLDGKVYRVKNRAKTDGRFFLMETVEGKRLFLDIGTNFLTSIIVNRPLKYPYIPFHLE</sequence>
<dbReference type="Proteomes" id="UP000541352">
    <property type="component" value="Unassembled WGS sequence"/>
</dbReference>
<dbReference type="InterPro" id="IPR045497">
    <property type="entry name" value="DUF6438"/>
</dbReference>
<dbReference type="EMBL" id="JACIBY010000006">
    <property type="protein sequence ID" value="MBB3839454.1"/>
    <property type="molecule type" value="Genomic_DNA"/>
</dbReference>
<proteinExistence type="predicted"/>
<gene>
    <name evidence="2" type="ORF">FHS57_003460</name>
</gene>
<evidence type="ECO:0000259" key="1">
    <source>
        <dbReference type="Pfam" id="PF20033"/>
    </source>
</evidence>
<keyword evidence="3" id="KW-1185">Reference proteome</keyword>
<feature type="domain" description="DUF6438" evidence="1">
    <location>
        <begin position="70"/>
        <end position="180"/>
    </location>
</feature>
<accession>A0A7W5ZM80</accession>